<evidence type="ECO:0000313" key="1">
    <source>
        <dbReference type="EMBL" id="CAG7600274.1"/>
    </source>
</evidence>
<sequence>MGRFRDLCREEGYEPDPRQTAALFNVHVAESDAEARREVENLILWDYQNFFRSVAHDNFPRNTCRRSRCAPCAAAGTAPSHPRT</sequence>
<keyword evidence="2" id="KW-1185">Reference proteome</keyword>
<organism evidence="1 2">
    <name type="scientific">Leucobacter soli</name>
    <dbReference type="NCBI Taxonomy" id="2812850"/>
    <lineage>
        <taxon>Bacteria</taxon>
        <taxon>Bacillati</taxon>
        <taxon>Actinomycetota</taxon>
        <taxon>Actinomycetes</taxon>
        <taxon>Micrococcales</taxon>
        <taxon>Microbacteriaceae</taxon>
        <taxon>Leucobacter</taxon>
    </lineage>
</organism>
<proteinExistence type="predicted"/>
<dbReference type="Proteomes" id="UP000693892">
    <property type="component" value="Unassembled WGS sequence"/>
</dbReference>
<accession>A0A916JSQ2</accession>
<evidence type="ECO:0000313" key="2">
    <source>
        <dbReference type="Proteomes" id="UP000693892"/>
    </source>
</evidence>
<name>A0A916JSQ2_9MICO</name>
<dbReference type="AlphaFoldDB" id="A0A916JSQ2"/>
<protein>
    <submittedName>
        <fullName evidence="1">Uncharacterized protein</fullName>
    </submittedName>
</protein>
<reference evidence="1" key="1">
    <citation type="submission" date="2021-06" db="EMBL/GenBank/DDBJ databases">
        <authorList>
            <person name="Criscuolo A."/>
        </authorList>
    </citation>
    <scope>NUCLEOTIDE SEQUENCE</scope>
    <source>
        <strain evidence="1">CIP111803</strain>
    </source>
</reference>
<dbReference type="EMBL" id="CAJVAP010000003">
    <property type="protein sequence ID" value="CAG7600274.1"/>
    <property type="molecule type" value="Genomic_DNA"/>
</dbReference>
<comment type="caution">
    <text evidence="1">The sequence shown here is derived from an EMBL/GenBank/DDBJ whole genome shotgun (WGS) entry which is preliminary data.</text>
</comment>
<dbReference type="RefSeq" id="WP_218114022.1">
    <property type="nucleotide sequence ID" value="NZ_CAJVAP010000003.1"/>
</dbReference>
<gene>
    <name evidence="1" type="ORF">LEUCIP111803_00372</name>
</gene>